<dbReference type="PANTHER" id="PTHR13869">
    <property type="entry name" value="MYELIN P0 RELATED"/>
    <property type="match status" value="1"/>
</dbReference>
<keyword evidence="2 10" id="KW-0812">Transmembrane</keyword>
<feature type="domain" description="Ig-like" evidence="12">
    <location>
        <begin position="31"/>
        <end position="144"/>
    </location>
</feature>
<keyword evidence="6" id="KW-1015">Disulfide bond</keyword>
<evidence type="ECO:0000256" key="6">
    <source>
        <dbReference type="ARBA" id="ARBA00023157"/>
    </source>
</evidence>
<dbReference type="PROSITE" id="PS50835">
    <property type="entry name" value="IG_LIKE"/>
    <property type="match status" value="1"/>
</dbReference>
<evidence type="ECO:0000256" key="1">
    <source>
        <dbReference type="ARBA" id="ARBA00004479"/>
    </source>
</evidence>
<dbReference type="SUPFAM" id="SSF48726">
    <property type="entry name" value="Immunoglobulin"/>
    <property type="match status" value="1"/>
</dbReference>
<feature type="compositionally biased region" description="Basic and acidic residues" evidence="9">
    <location>
        <begin position="202"/>
        <end position="212"/>
    </location>
</feature>
<evidence type="ECO:0000256" key="11">
    <source>
        <dbReference type="SAM" id="SignalP"/>
    </source>
</evidence>
<feature type="signal peptide" evidence="11">
    <location>
        <begin position="1"/>
        <end position="35"/>
    </location>
</feature>
<comment type="caution">
    <text evidence="13">The sequence shown here is derived from an EMBL/GenBank/DDBJ whole genome shotgun (WGS) entry which is preliminary data.</text>
</comment>
<keyword evidence="14" id="KW-1185">Reference proteome</keyword>
<accession>A0ABR0Y8Z9</accession>
<dbReference type="InterPro" id="IPR036179">
    <property type="entry name" value="Ig-like_dom_sf"/>
</dbReference>
<proteinExistence type="predicted"/>
<evidence type="ECO:0000259" key="12">
    <source>
        <dbReference type="PROSITE" id="PS50835"/>
    </source>
</evidence>
<feature type="region of interest" description="Disordered" evidence="9">
    <location>
        <begin position="196"/>
        <end position="222"/>
    </location>
</feature>
<evidence type="ECO:0000256" key="4">
    <source>
        <dbReference type="ARBA" id="ARBA00022989"/>
    </source>
</evidence>
<dbReference type="SMART" id="SM00406">
    <property type="entry name" value="IGv"/>
    <property type="match status" value="1"/>
</dbReference>
<evidence type="ECO:0000256" key="10">
    <source>
        <dbReference type="SAM" id="Phobius"/>
    </source>
</evidence>
<keyword evidence="8" id="KW-0393">Immunoglobulin domain</keyword>
<keyword evidence="7" id="KW-0325">Glycoprotein</keyword>
<reference evidence="13 14" key="1">
    <citation type="submission" date="2021-05" db="EMBL/GenBank/DDBJ databases">
        <authorList>
            <person name="Zahm M."/>
            <person name="Klopp C."/>
            <person name="Cabau C."/>
            <person name="Kuhl H."/>
            <person name="Suciu R."/>
            <person name="Ciorpac M."/>
            <person name="Holostenco D."/>
            <person name="Gessner J."/>
            <person name="Wuertz S."/>
            <person name="Hohne C."/>
            <person name="Stock M."/>
            <person name="Gislard M."/>
            <person name="Lluch J."/>
            <person name="Milhes M."/>
            <person name="Lampietro C."/>
            <person name="Lopez Roques C."/>
            <person name="Donnadieu C."/>
            <person name="Du K."/>
            <person name="Schartl M."/>
            <person name="Guiguen Y."/>
        </authorList>
    </citation>
    <scope>NUCLEOTIDE SEQUENCE [LARGE SCALE GENOMIC DNA]</scope>
    <source>
        <strain evidence="13">Hh-F2</strain>
        <tissue evidence="13">Blood</tissue>
    </source>
</reference>
<evidence type="ECO:0000256" key="8">
    <source>
        <dbReference type="ARBA" id="ARBA00023319"/>
    </source>
</evidence>
<evidence type="ECO:0000256" key="7">
    <source>
        <dbReference type="ARBA" id="ARBA00023180"/>
    </source>
</evidence>
<name>A0ABR0Y8Z9_HUSHU</name>
<sequence>MLLLNQMRTQAWMKLISTCFLGVSLILIVAPPASSMEVMVTHNINALNGSTIKLACNFNSCYRVDKSKFSMNWTYQECFNCTEELFLLYKQKDINLWHPRFGGRVVFTGNPDKNDVSVTISEVQLSDEGVYHCYVKNPPDRQLGHGVINFNVITEVPPERDSTIAVIIGASVGGLLAVLILAMVVVKCLRRRKKQELASQEQKLEEEGKNEGGEGGAEDSSK</sequence>
<gene>
    <name evidence="13" type="ORF">HHUSO_G32535</name>
</gene>
<dbReference type="PANTHER" id="PTHR13869:SF3">
    <property type="entry name" value="SODIUM CHANNEL SUBUNIT BETA-2"/>
    <property type="match status" value="1"/>
</dbReference>
<feature type="transmembrane region" description="Helical" evidence="10">
    <location>
        <begin position="164"/>
        <end position="186"/>
    </location>
</feature>
<dbReference type="EMBL" id="JAHFZB010000040">
    <property type="protein sequence ID" value="KAK6469122.1"/>
    <property type="molecule type" value="Genomic_DNA"/>
</dbReference>
<dbReference type="InterPro" id="IPR000920">
    <property type="entry name" value="Myelin_P0-rel"/>
</dbReference>
<evidence type="ECO:0000256" key="2">
    <source>
        <dbReference type="ARBA" id="ARBA00022692"/>
    </source>
</evidence>
<dbReference type="PRINTS" id="PR00213">
    <property type="entry name" value="MYELINP0"/>
</dbReference>
<keyword evidence="5 10" id="KW-0472">Membrane</keyword>
<evidence type="ECO:0000256" key="9">
    <source>
        <dbReference type="SAM" id="MobiDB-lite"/>
    </source>
</evidence>
<keyword evidence="4 10" id="KW-1133">Transmembrane helix</keyword>
<evidence type="ECO:0000313" key="14">
    <source>
        <dbReference type="Proteomes" id="UP001369086"/>
    </source>
</evidence>
<dbReference type="Gene3D" id="2.60.40.10">
    <property type="entry name" value="Immunoglobulins"/>
    <property type="match status" value="1"/>
</dbReference>
<organism evidence="13 14">
    <name type="scientific">Huso huso</name>
    <name type="common">Beluga</name>
    <name type="synonym">Acipenser huso</name>
    <dbReference type="NCBI Taxonomy" id="61971"/>
    <lineage>
        <taxon>Eukaryota</taxon>
        <taxon>Metazoa</taxon>
        <taxon>Chordata</taxon>
        <taxon>Craniata</taxon>
        <taxon>Vertebrata</taxon>
        <taxon>Euteleostomi</taxon>
        <taxon>Actinopterygii</taxon>
        <taxon>Chondrostei</taxon>
        <taxon>Acipenseriformes</taxon>
        <taxon>Acipenseridae</taxon>
        <taxon>Huso</taxon>
    </lineage>
</organism>
<dbReference type="InterPro" id="IPR007110">
    <property type="entry name" value="Ig-like_dom"/>
</dbReference>
<comment type="subcellular location">
    <subcellularLocation>
        <location evidence="1">Membrane</location>
        <topology evidence="1">Single-pass type I membrane protein</topology>
    </subcellularLocation>
</comment>
<evidence type="ECO:0000256" key="5">
    <source>
        <dbReference type="ARBA" id="ARBA00023136"/>
    </source>
</evidence>
<dbReference type="InterPro" id="IPR013783">
    <property type="entry name" value="Ig-like_fold"/>
</dbReference>
<protein>
    <submittedName>
        <fullName evidence="13">Sodium channel subunit beta-2-like</fullName>
    </submittedName>
</protein>
<dbReference type="SMART" id="SM00409">
    <property type="entry name" value="IG"/>
    <property type="match status" value="1"/>
</dbReference>
<keyword evidence="3 11" id="KW-0732">Signal</keyword>
<dbReference type="InterPro" id="IPR013106">
    <property type="entry name" value="Ig_V-set"/>
</dbReference>
<dbReference type="Pfam" id="PF07686">
    <property type="entry name" value="V-set"/>
    <property type="match status" value="1"/>
</dbReference>
<evidence type="ECO:0000256" key="3">
    <source>
        <dbReference type="ARBA" id="ARBA00022729"/>
    </source>
</evidence>
<dbReference type="InterPro" id="IPR003599">
    <property type="entry name" value="Ig_sub"/>
</dbReference>
<dbReference type="Proteomes" id="UP001369086">
    <property type="component" value="Unassembled WGS sequence"/>
</dbReference>
<evidence type="ECO:0000313" key="13">
    <source>
        <dbReference type="EMBL" id="KAK6469122.1"/>
    </source>
</evidence>
<feature type="chain" id="PRO_5047482050" evidence="11">
    <location>
        <begin position="36"/>
        <end position="222"/>
    </location>
</feature>